<proteinExistence type="predicted"/>
<accession>A0ABZ2MS43</accession>
<gene>
    <name evidence="1" type="ORF">WCV66_23840</name>
</gene>
<evidence type="ECO:0000313" key="2">
    <source>
        <dbReference type="Proteomes" id="UP001368328"/>
    </source>
</evidence>
<protein>
    <submittedName>
        <fullName evidence="1">Uncharacterized protein</fullName>
    </submittedName>
</protein>
<keyword evidence="2" id="KW-1185">Reference proteome</keyword>
<reference evidence="1 2" key="1">
    <citation type="submission" date="2024-02" db="EMBL/GenBank/DDBJ databases">
        <title>Seven novel Bacillus-like species.</title>
        <authorList>
            <person name="Liu G."/>
        </authorList>
    </citation>
    <scope>NUCLEOTIDE SEQUENCE [LARGE SCALE GENOMIC DNA]</scope>
    <source>
        <strain evidence="1 2">FJAT-53654</strain>
    </source>
</reference>
<evidence type="ECO:0000313" key="1">
    <source>
        <dbReference type="EMBL" id="WXB88209.1"/>
    </source>
</evidence>
<dbReference type="Proteomes" id="UP001368328">
    <property type="component" value="Chromosome"/>
</dbReference>
<dbReference type="EMBL" id="CP147403">
    <property type="protein sequence ID" value="WXB88209.1"/>
    <property type="molecule type" value="Genomic_DNA"/>
</dbReference>
<dbReference type="RefSeq" id="WP_338787109.1">
    <property type="nucleotide sequence ID" value="NZ_CP147403.1"/>
</dbReference>
<organism evidence="1 2">
    <name type="scientific">Metabacillus rhizosphaerae</name>
    <dbReference type="NCBI Taxonomy" id="3117747"/>
    <lineage>
        <taxon>Bacteria</taxon>
        <taxon>Bacillati</taxon>
        <taxon>Bacillota</taxon>
        <taxon>Bacilli</taxon>
        <taxon>Bacillales</taxon>
        <taxon>Bacillaceae</taxon>
        <taxon>Metabacillus</taxon>
    </lineage>
</organism>
<name>A0ABZ2MS43_9BACI</name>
<sequence>MLIVKISLSVRNLRFVGRTPSCRLIDLLDQKEAMKVLDKYAPGITKPPGIFAMKSQTLIALADFPESNLTVEMVRALIEELNKIEWELVK</sequence>